<gene>
    <name evidence="4" type="ORF">WNY59_08690</name>
</gene>
<dbReference type="InterPro" id="IPR036291">
    <property type="entry name" value="NAD(P)-bd_dom_sf"/>
</dbReference>
<dbReference type="Gene3D" id="3.40.50.720">
    <property type="entry name" value="NAD(P)-binding Rossmann-like Domain"/>
    <property type="match status" value="1"/>
</dbReference>
<sequence>MSGQMMQFGVVVEPGKFAIEQRSAITEVPEGWVLIDICAVGVCGTDYHILEGKHPFLAYPRVIGHELSGRVTHDGNGWNAGDLVVVNPYLSCGSCRACERGKPNCCYNIEVLGVHRDGGLATQLAVPSGNLYSAEGLSSIQAAMVEFLAIGAHAVRRSEVAAGDNVLVTGVGPIGIGAALFARLKGANVSLLDLSDARLNSAAEKFDFKQGYTSIDAALGHTDGAGFDVVFDATGHSGAIEAGFKTVAHGGSYVLVSVVKDDITFHDPEFHKREMRLIGSRNALKQDFDWVMDSFKNNLIDADKLCSSILSLEELSAQFSDLAADRAELIKVIVRLED</sequence>
<evidence type="ECO:0000256" key="1">
    <source>
        <dbReference type="ARBA" id="ARBA00023002"/>
    </source>
</evidence>
<evidence type="ECO:0000259" key="2">
    <source>
        <dbReference type="Pfam" id="PF00107"/>
    </source>
</evidence>
<dbReference type="InterPro" id="IPR013149">
    <property type="entry name" value="ADH-like_C"/>
</dbReference>
<dbReference type="PANTHER" id="PTHR43401:SF3">
    <property type="entry name" value="L-GALACTONATE-5-DEHYDROGENASE"/>
    <property type="match status" value="1"/>
</dbReference>
<feature type="domain" description="Alcohol dehydrogenase-like N-terminal" evidence="3">
    <location>
        <begin position="30"/>
        <end position="132"/>
    </location>
</feature>
<dbReference type="CDD" id="cd08261">
    <property type="entry name" value="Zn_ADH7"/>
    <property type="match status" value="1"/>
</dbReference>
<keyword evidence="1" id="KW-0560">Oxidoreductase</keyword>
<protein>
    <submittedName>
        <fullName evidence="4">Zinc-binding alcohol dehydrogenase family protein</fullName>
    </submittedName>
</protein>
<dbReference type="InterPro" id="IPR050129">
    <property type="entry name" value="Zn_alcohol_dh"/>
</dbReference>
<organism evidence="4 5">
    <name type="scientific">Ahrensia kielensis</name>
    <dbReference type="NCBI Taxonomy" id="76980"/>
    <lineage>
        <taxon>Bacteria</taxon>
        <taxon>Pseudomonadati</taxon>
        <taxon>Pseudomonadota</taxon>
        <taxon>Alphaproteobacteria</taxon>
        <taxon>Hyphomicrobiales</taxon>
        <taxon>Ahrensiaceae</taxon>
        <taxon>Ahrensia</taxon>
    </lineage>
</organism>
<reference evidence="4 5" key="1">
    <citation type="submission" date="2024-03" db="EMBL/GenBank/DDBJ databases">
        <title>Community enrichment and isolation of bacterial strains for fucoidan degradation.</title>
        <authorList>
            <person name="Sichert A."/>
        </authorList>
    </citation>
    <scope>NUCLEOTIDE SEQUENCE [LARGE SCALE GENOMIC DNA]</scope>
    <source>
        <strain evidence="4 5">AS62</strain>
    </source>
</reference>
<dbReference type="InterPro" id="IPR011032">
    <property type="entry name" value="GroES-like_sf"/>
</dbReference>
<dbReference type="SUPFAM" id="SSF51735">
    <property type="entry name" value="NAD(P)-binding Rossmann-fold domains"/>
    <property type="match status" value="1"/>
</dbReference>
<dbReference type="Proteomes" id="UP001477870">
    <property type="component" value="Unassembled WGS sequence"/>
</dbReference>
<dbReference type="PANTHER" id="PTHR43401">
    <property type="entry name" value="L-THREONINE 3-DEHYDROGENASE"/>
    <property type="match status" value="1"/>
</dbReference>
<comment type="caution">
    <text evidence="4">The sequence shown here is derived from an EMBL/GenBank/DDBJ whole genome shotgun (WGS) entry which is preliminary data.</text>
</comment>
<dbReference type="SUPFAM" id="SSF50129">
    <property type="entry name" value="GroES-like"/>
    <property type="match status" value="1"/>
</dbReference>
<evidence type="ECO:0000313" key="5">
    <source>
        <dbReference type="Proteomes" id="UP001477870"/>
    </source>
</evidence>
<name>A0ABU9T6B7_9HYPH</name>
<proteinExistence type="predicted"/>
<dbReference type="EMBL" id="JBBMQO010000004">
    <property type="protein sequence ID" value="MEM5501664.1"/>
    <property type="molecule type" value="Genomic_DNA"/>
</dbReference>
<dbReference type="InterPro" id="IPR013154">
    <property type="entry name" value="ADH-like_N"/>
</dbReference>
<feature type="domain" description="Alcohol dehydrogenase-like C-terminal" evidence="2">
    <location>
        <begin position="173"/>
        <end position="295"/>
    </location>
</feature>
<dbReference type="Gene3D" id="3.90.180.10">
    <property type="entry name" value="Medium-chain alcohol dehydrogenases, catalytic domain"/>
    <property type="match status" value="1"/>
</dbReference>
<evidence type="ECO:0000259" key="3">
    <source>
        <dbReference type="Pfam" id="PF08240"/>
    </source>
</evidence>
<evidence type="ECO:0000313" key="4">
    <source>
        <dbReference type="EMBL" id="MEM5501664.1"/>
    </source>
</evidence>
<dbReference type="Pfam" id="PF08240">
    <property type="entry name" value="ADH_N"/>
    <property type="match status" value="1"/>
</dbReference>
<keyword evidence="5" id="KW-1185">Reference proteome</keyword>
<dbReference type="Pfam" id="PF00107">
    <property type="entry name" value="ADH_zinc_N"/>
    <property type="match status" value="1"/>
</dbReference>
<accession>A0ABU9T6B7</accession>